<proteinExistence type="predicted"/>
<organism evidence="1">
    <name type="scientific">Opuntia streptacantha</name>
    <name type="common">Prickly pear cactus</name>
    <name type="synonym">Opuntia cardona</name>
    <dbReference type="NCBI Taxonomy" id="393608"/>
    <lineage>
        <taxon>Eukaryota</taxon>
        <taxon>Viridiplantae</taxon>
        <taxon>Streptophyta</taxon>
        <taxon>Embryophyta</taxon>
        <taxon>Tracheophyta</taxon>
        <taxon>Spermatophyta</taxon>
        <taxon>Magnoliopsida</taxon>
        <taxon>eudicotyledons</taxon>
        <taxon>Gunneridae</taxon>
        <taxon>Pentapetalae</taxon>
        <taxon>Caryophyllales</taxon>
        <taxon>Cactineae</taxon>
        <taxon>Cactaceae</taxon>
        <taxon>Opuntioideae</taxon>
        <taxon>Opuntia</taxon>
    </lineage>
</organism>
<reference evidence="1" key="2">
    <citation type="submission" date="2020-07" db="EMBL/GenBank/DDBJ databases">
        <authorList>
            <person name="Vera ALvarez R."/>
            <person name="Arias-Moreno D.M."/>
            <person name="Jimenez-Jacinto V."/>
            <person name="Jimenez-Bremont J.F."/>
            <person name="Swaminathan K."/>
            <person name="Moose S.P."/>
            <person name="Guerrero-Gonzalez M.L."/>
            <person name="Marino-Ramirez L."/>
            <person name="Landsman D."/>
            <person name="Rodriguez-Kessler M."/>
            <person name="Delgado-Sanchez P."/>
        </authorList>
    </citation>
    <scope>NUCLEOTIDE SEQUENCE</scope>
    <source>
        <tissue evidence="1">Cladode</tissue>
    </source>
</reference>
<dbReference type="AlphaFoldDB" id="A0A7C9CMI3"/>
<evidence type="ECO:0000313" key="1">
    <source>
        <dbReference type="EMBL" id="MBA4619045.1"/>
    </source>
</evidence>
<protein>
    <submittedName>
        <fullName evidence="1">Uncharacterized protein</fullName>
    </submittedName>
</protein>
<reference evidence="1" key="1">
    <citation type="journal article" date="2013" name="J. Plant Res.">
        <title>Effect of fungi and light on seed germination of three Opuntia species from semiarid lands of central Mexico.</title>
        <authorList>
            <person name="Delgado-Sanchez P."/>
            <person name="Jimenez-Bremont J.F."/>
            <person name="Guerrero-Gonzalez Mde L."/>
            <person name="Flores J."/>
        </authorList>
    </citation>
    <scope>NUCLEOTIDE SEQUENCE</scope>
    <source>
        <tissue evidence="1">Cladode</tissue>
    </source>
</reference>
<name>A0A7C9CMI3_OPUST</name>
<dbReference type="EMBL" id="GISG01023533">
    <property type="protein sequence ID" value="MBA4619045.1"/>
    <property type="molecule type" value="Transcribed_RNA"/>
</dbReference>
<sequence length="137" mass="14502">MKQTDIALKSIFVSLKLLTLKPSNGQTAPVPRTLWPPGASIPSQQANSHTPLPCAAAPSPASHAVVTLSVLCGCALCACDPVSSTLSLLHCFCRLPSGGAPTRVRRSLPSPLASAQPLPRLSSSFGKKQRYWMQEIE</sequence>
<accession>A0A7C9CMI3</accession>